<accession>C4WJM6</accession>
<evidence type="ECO:0000313" key="2">
    <source>
        <dbReference type="Proteomes" id="UP000004386"/>
    </source>
</evidence>
<organism evidence="1 2">
    <name type="scientific">Brucella intermedia LMG 3301</name>
    <dbReference type="NCBI Taxonomy" id="641118"/>
    <lineage>
        <taxon>Bacteria</taxon>
        <taxon>Pseudomonadati</taxon>
        <taxon>Pseudomonadota</taxon>
        <taxon>Alphaproteobacteria</taxon>
        <taxon>Hyphomicrobiales</taxon>
        <taxon>Brucellaceae</taxon>
        <taxon>Brucella/Ochrobactrum group</taxon>
        <taxon>Brucella</taxon>
    </lineage>
</organism>
<dbReference type="Proteomes" id="UP000004386">
    <property type="component" value="Unassembled WGS sequence"/>
</dbReference>
<dbReference type="EMBL" id="ACQA01000001">
    <property type="protein sequence ID" value="EEQ95838.1"/>
    <property type="molecule type" value="Genomic_DNA"/>
</dbReference>
<dbReference type="HOGENOM" id="CLU_3346643_0_0_5"/>
<name>C4WJM6_9HYPH</name>
<comment type="caution">
    <text evidence="1">The sequence shown here is derived from an EMBL/GenBank/DDBJ whole genome shotgun (WGS) entry which is preliminary data.</text>
</comment>
<reference evidence="1 2" key="1">
    <citation type="submission" date="2009-05" db="EMBL/GenBank/DDBJ databases">
        <authorList>
            <person name="Setubal J.C."/>
            <person name="Boyle S."/>
            <person name="Crasta O.R."/>
            <person name="Gillespie J.J."/>
            <person name="Kenyon R.W."/>
            <person name="Lu J."/>
            <person name="Mane S."/>
            <person name="Nagrani S."/>
            <person name="Shallom J.M."/>
            <person name="Shallom S."/>
            <person name="Shukla M."/>
            <person name="Snyder E.E."/>
            <person name="Sobral B.W."/>
            <person name="Wattam A.R."/>
            <person name="Will R."/>
            <person name="Williams K."/>
            <person name="Yoo H."/>
            <person name="Munk C."/>
            <person name="Tapia R."/>
            <person name="Green L."/>
            <person name="Rogers Y."/>
            <person name="Detter J.C."/>
            <person name="Bruce D."/>
            <person name="Brettin T.S."/>
            <person name="Tsolis R."/>
        </authorList>
    </citation>
    <scope>NUCLEOTIDE SEQUENCE [LARGE SCALE GENOMIC DNA]</scope>
    <source>
        <strain evidence="1 2">LMG 3301</strain>
    </source>
</reference>
<protein>
    <submittedName>
        <fullName evidence="1">Uncharacterized protein</fullName>
    </submittedName>
</protein>
<evidence type="ECO:0000313" key="1">
    <source>
        <dbReference type="EMBL" id="EEQ95838.1"/>
    </source>
</evidence>
<dbReference type="AlphaFoldDB" id="C4WJM6"/>
<proteinExistence type="predicted"/>
<sequence length="37" mass="3991">MVLTTYVLFLGSSNCFVDSLGLFIPIDLIASRNTTAP</sequence>
<gene>
    <name evidence="1" type="ORF">OINT_1001236</name>
</gene>